<keyword evidence="3" id="KW-0378">Hydrolase</keyword>
<feature type="chain" id="PRO_5016859472" evidence="4">
    <location>
        <begin position="22"/>
        <end position="1029"/>
    </location>
</feature>
<dbReference type="EMBL" id="QPJS01000001">
    <property type="protein sequence ID" value="RCX04977.1"/>
    <property type="molecule type" value="Genomic_DNA"/>
</dbReference>
<evidence type="ECO:0000256" key="1">
    <source>
        <dbReference type="ARBA" id="ARBA00007806"/>
    </source>
</evidence>
<dbReference type="Pfam" id="PF01055">
    <property type="entry name" value="Glyco_hydro_31_2nd"/>
    <property type="match status" value="1"/>
</dbReference>
<evidence type="ECO:0000256" key="3">
    <source>
        <dbReference type="RuleBase" id="RU361185"/>
    </source>
</evidence>
<dbReference type="GO" id="GO:0004553">
    <property type="term" value="F:hydrolase activity, hydrolyzing O-glycosyl compounds"/>
    <property type="evidence" value="ECO:0007669"/>
    <property type="project" value="InterPro"/>
</dbReference>
<dbReference type="InterPro" id="IPR025887">
    <property type="entry name" value="Glyco_hydro_31_N_dom"/>
</dbReference>
<feature type="domain" description="Glycoside hydrolase family 31 TIM barrel" evidence="5">
    <location>
        <begin position="370"/>
        <end position="687"/>
    </location>
</feature>
<dbReference type="SUPFAM" id="SSF51011">
    <property type="entry name" value="Glycosyl hydrolase domain"/>
    <property type="match status" value="1"/>
</dbReference>
<dbReference type="Gene3D" id="2.60.40.1760">
    <property type="entry name" value="glycosyl hydrolase (family 31)"/>
    <property type="match status" value="1"/>
</dbReference>
<name>A0A369AA57_9FLAO</name>
<protein>
    <submittedName>
        <fullName evidence="8">Oligosaccharide 4-alpha-D-glucosyltransferase</fullName>
    </submittedName>
</protein>
<dbReference type="PANTHER" id="PTHR43863">
    <property type="entry name" value="HYDROLASE, PUTATIVE (AFU_ORTHOLOGUE AFUA_1G03140)-RELATED"/>
    <property type="match status" value="1"/>
</dbReference>
<dbReference type="InterPro" id="IPR011013">
    <property type="entry name" value="Gal_mutarotase_sf_dom"/>
</dbReference>
<dbReference type="InterPro" id="IPR051816">
    <property type="entry name" value="Glycosyl_Hydrolase_31"/>
</dbReference>
<dbReference type="InterPro" id="IPR000322">
    <property type="entry name" value="Glyco_hydro_31_TIM"/>
</dbReference>
<dbReference type="AlphaFoldDB" id="A0A369AA57"/>
<keyword evidence="8" id="KW-0808">Transferase</keyword>
<feature type="domain" description="Glycosyl hydrolase family 31 C-terminal" evidence="7">
    <location>
        <begin position="705"/>
        <end position="781"/>
    </location>
</feature>
<evidence type="ECO:0000313" key="9">
    <source>
        <dbReference type="Proteomes" id="UP000253517"/>
    </source>
</evidence>
<dbReference type="InterPro" id="IPR032522">
    <property type="entry name" value="DUF4961"/>
</dbReference>
<sequence>MKNFYPLIISLLLFLCTKAQILVVTPINPTTDDSVTIIYDATKGNGALANHTGPVFAHTGLITTNSTSPNNWYYVQGNWGTYDTARLMTPLGNNLYSISYHIRTFYNVPQNEQVLRLAFVFRNVNGSLVGRDANNQDIFYDINLLTPQTITSFSMTSGVMTILCDTGALRLTRVKSNVIKIQFSPTGQFLPQNSIVTSGDTPKPAIGLQTPLGLIFGGADVAVLVKSNPVRIAYIYKNDTLLRDERGLWQQYTRKGISFSLDSTERLYGTGSRAIKTNRRGEELDVYNTAIYGYGPGAKTLNITFPFVVSSKGYGILFDNYAPSKIDLGKNNPSEMRFSFEEGDLTYYFIGGSQYDEVLRGYAQVTGFQPLPPRWSLGYIQSRYGYQSETEARQVVNALRNQGFPLDALVLDLYWFGSPATMGNFSWDYSKFPNPIQMISDFNTAGVKTILITEPYFTQQSTKFPILSQNGWLAKNTQGQPFIINGFWAGNAGLIDLTNDSALDYFWSLYPPRINEGVGGWWCDLGEPENHPATMIHHRGTARQIHNSYSILWARRIFEGYQQQYPGQRLFNLIRSGFAGMQRYSTFPWSGDVQRSWGGLKVQIPNMLGMSMSGIGYMHSDLGGFTGGGQDPELYTRWFQLGTFSPIMRAHGEGVPPEPYNYPTFYKNICLEYARLRYRFLPYNYHLAFINSTTGTPLAIPSDYYNPGNLFLADRDEQYLWGKNILVAPVLDANTTSKTVYFPPGKWVDFHTNLQYTGLTQTSISAPIGKLPFFVRSGAILAMAPEHIKTTAFYTYDTLILRNYKDDLATSDTLSLYTDNGISPGALAMGNYAFLNFISAQFGSDYHITCSLSWPGYSGMPNTRFYRFELVRYQQAPTSVEWNNQLLQSFPSLSQLVSNSTGYYYDQNQKILYAQVYYNNGVSTLKIQHGITSNLENNLSPLTTVPFPNPTSGDLFLEVLDYDQQSVIEIFDLLGRRLFADKIVNLINVNNHVYINLRNLSMSTQSQVLIIRINHKGITKTHKLVFKTM</sequence>
<keyword evidence="2 4" id="KW-0732">Signal</keyword>
<dbReference type="RefSeq" id="WP_114365574.1">
    <property type="nucleotide sequence ID" value="NZ_BHZF01000001.1"/>
</dbReference>
<comment type="caution">
    <text evidence="8">The sequence shown here is derived from an EMBL/GenBank/DDBJ whole genome shotgun (WGS) entry which is preliminary data.</text>
</comment>
<organism evidence="8 9">
    <name type="scientific">Schleiferia thermophila</name>
    <dbReference type="NCBI Taxonomy" id="884107"/>
    <lineage>
        <taxon>Bacteria</taxon>
        <taxon>Pseudomonadati</taxon>
        <taxon>Bacteroidota</taxon>
        <taxon>Flavobacteriia</taxon>
        <taxon>Flavobacteriales</taxon>
        <taxon>Schleiferiaceae</taxon>
        <taxon>Schleiferia</taxon>
    </lineage>
</organism>
<dbReference type="SUPFAM" id="SSF74650">
    <property type="entry name" value="Galactose mutarotase-like"/>
    <property type="match status" value="1"/>
</dbReference>
<dbReference type="InterPro" id="IPR017853">
    <property type="entry name" value="GH"/>
</dbReference>
<feature type="domain" description="Glycoside hydrolase family 31 N-terminal" evidence="6">
    <location>
        <begin position="169"/>
        <end position="327"/>
    </location>
</feature>
<comment type="similarity">
    <text evidence="1 3">Belongs to the glycosyl hydrolase 31 family.</text>
</comment>
<dbReference type="NCBIfam" id="TIGR04183">
    <property type="entry name" value="Por_Secre_tail"/>
    <property type="match status" value="1"/>
</dbReference>
<evidence type="ECO:0000259" key="7">
    <source>
        <dbReference type="Pfam" id="PF21365"/>
    </source>
</evidence>
<dbReference type="GO" id="GO:0016740">
    <property type="term" value="F:transferase activity"/>
    <property type="evidence" value="ECO:0007669"/>
    <property type="project" value="UniProtKB-KW"/>
</dbReference>
<dbReference type="Gene3D" id="2.60.40.1180">
    <property type="entry name" value="Golgi alpha-mannosidase II"/>
    <property type="match status" value="2"/>
</dbReference>
<evidence type="ECO:0000256" key="4">
    <source>
        <dbReference type="SAM" id="SignalP"/>
    </source>
</evidence>
<dbReference type="PANTHER" id="PTHR43863:SF2">
    <property type="entry name" value="MALTASE-GLUCOAMYLASE"/>
    <property type="match status" value="1"/>
</dbReference>
<dbReference type="InterPro" id="IPR026444">
    <property type="entry name" value="Secre_tail"/>
</dbReference>
<dbReference type="CDD" id="cd14752">
    <property type="entry name" value="GH31_N"/>
    <property type="match status" value="1"/>
</dbReference>
<proteinExistence type="inferred from homology"/>
<dbReference type="InterPro" id="IPR048395">
    <property type="entry name" value="Glyco_hydro_31_C"/>
</dbReference>
<evidence type="ECO:0000259" key="5">
    <source>
        <dbReference type="Pfam" id="PF01055"/>
    </source>
</evidence>
<dbReference type="GO" id="GO:0005975">
    <property type="term" value="P:carbohydrate metabolic process"/>
    <property type="evidence" value="ECO:0007669"/>
    <property type="project" value="InterPro"/>
</dbReference>
<dbReference type="Pfam" id="PF21365">
    <property type="entry name" value="Glyco_hydro_31_3rd"/>
    <property type="match status" value="1"/>
</dbReference>
<accession>A0A369AA57</accession>
<evidence type="ECO:0000313" key="8">
    <source>
        <dbReference type="EMBL" id="RCX04977.1"/>
    </source>
</evidence>
<dbReference type="InterPro" id="IPR013780">
    <property type="entry name" value="Glyco_hydro_b"/>
</dbReference>
<reference evidence="8 9" key="1">
    <citation type="submission" date="2018-07" db="EMBL/GenBank/DDBJ databases">
        <title>Genomic Encyclopedia of Type Strains, Phase IV (KMG-IV): sequencing the most valuable type-strain genomes for metagenomic binning, comparative biology and taxonomic classification.</title>
        <authorList>
            <person name="Goeker M."/>
        </authorList>
    </citation>
    <scope>NUCLEOTIDE SEQUENCE [LARGE SCALE GENOMIC DNA]</scope>
    <source>
        <strain evidence="8 9">DSM 21410</strain>
    </source>
</reference>
<dbReference type="Pfam" id="PF13802">
    <property type="entry name" value="Gal_mutarotas_2"/>
    <property type="match status" value="1"/>
</dbReference>
<feature type="signal peptide" evidence="4">
    <location>
        <begin position="1"/>
        <end position="21"/>
    </location>
</feature>
<dbReference type="SUPFAM" id="SSF51445">
    <property type="entry name" value="(Trans)glycosidases"/>
    <property type="match status" value="1"/>
</dbReference>
<dbReference type="Gene3D" id="3.20.20.80">
    <property type="entry name" value="Glycosidases"/>
    <property type="match status" value="1"/>
</dbReference>
<gene>
    <name evidence="8" type="ORF">DES35_101256</name>
</gene>
<keyword evidence="3" id="KW-0326">Glycosidase</keyword>
<evidence type="ECO:0000259" key="6">
    <source>
        <dbReference type="Pfam" id="PF13802"/>
    </source>
</evidence>
<dbReference type="Pfam" id="PF16328">
    <property type="entry name" value="DUF4961"/>
    <property type="match status" value="1"/>
</dbReference>
<evidence type="ECO:0000256" key="2">
    <source>
        <dbReference type="ARBA" id="ARBA00022729"/>
    </source>
</evidence>
<dbReference type="GO" id="GO:0030246">
    <property type="term" value="F:carbohydrate binding"/>
    <property type="evidence" value="ECO:0007669"/>
    <property type="project" value="InterPro"/>
</dbReference>
<keyword evidence="9" id="KW-1185">Reference proteome</keyword>
<dbReference type="Proteomes" id="UP000253517">
    <property type="component" value="Unassembled WGS sequence"/>
</dbReference>